<dbReference type="InterPro" id="IPR018526">
    <property type="entry name" value="Glyco_hydro_29_CS"/>
</dbReference>
<dbReference type="InterPro" id="IPR057739">
    <property type="entry name" value="Glyco_hydro_29_N"/>
</dbReference>
<comment type="catalytic activity">
    <reaction evidence="2">
        <text>a neolactoside IV(2)-alpha-Fuc-nLc4Cer(d18:0) + H2O = a neolactoside nLc4Cer(d18:0) + L-fucose</text>
        <dbReference type="Rhea" id="RHEA:49308"/>
        <dbReference type="ChEBI" id="CHEBI:2181"/>
        <dbReference type="ChEBI" id="CHEBI:15377"/>
        <dbReference type="ChEBI" id="CHEBI:91119"/>
        <dbReference type="ChEBI" id="CHEBI:91121"/>
    </reaction>
    <physiologicalReaction direction="left-to-right" evidence="2">
        <dbReference type="Rhea" id="RHEA:49309"/>
    </physiologicalReaction>
</comment>
<feature type="domain" description="Glycoside hydrolase family 29 N-terminal" evidence="14">
    <location>
        <begin position="3"/>
        <end position="337"/>
    </location>
</feature>
<comment type="similarity">
    <text evidence="4 12">Belongs to the glycosyl hydrolase 29 family.</text>
</comment>
<evidence type="ECO:0000313" key="16">
    <source>
        <dbReference type="EMBL" id="EEB19196.1"/>
    </source>
</evidence>
<evidence type="ECO:0000256" key="8">
    <source>
        <dbReference type="ARBA" id="ARBA00023180"/>
    </source>
</evidence>
<evidence type="ECO:0000256" key="11">
    <source>
        <dbReference type="ARBA" id="ARBA00081661"/>
    </source>
</evidence>
<evidence type="ECO:0000256" key="6">
    <source>
        <dbReference type="ARBA" id="ARBA00022729"/>
    </source>
</evidence>
<evidence type="ECO:0000313" key="18">
    <source>
        <dbReference type="Proteomes" id="UP000009046"/>
    </source>
</evidence>
<dbReference type="InterPro" id="IPR016286">
    <property type="entry name" value="FUC_metazoa-typ"/>
</dbReference>
<gene>
    <name evidence="17" type="primary">8234715</name>
    <name evidence="16" type="ORF">Phum_PHUM561120</name>
</gene>
<evidence type="ECO:0000256" key="10">
    <source>
        <dbReference type="ARBA" id="ARBA00074133"/>
    </source>
</evidence>
<dbReference type="GO" id="GO:0006004">
    <property type="term" value="P:fucose metabolic process"/>
    <property type="evidence" value="ECO:0007669"/>
    <property type="project" value="InterPro"/>
</dbReference>
<dbReference type="OMA" id="CLIGNNH"/>
<evidence type="ECO:0000256" key="5">
    <source>
        <dbReference type="ARBA" id="ARBA00012662"/>
    </source>
</evidence>
<reference evidence="16" key="1">
    <citation type="submission" date="2007-04" db="EMBL/GenBank/DDBJ databases">
        <title>Annotation of Pediculus humanus corporis strain USDA.</title>
        <authorList>
            <person name="Kirkness E."/>
            <person name="Hannick L."/>
            <person name="Hass B."/>
            <person name="Bruggner R."/>
            <person name="Lawson D."/>
            <person name="Bidwell S."/>
            <person name="Joardar V."/>
            <person name="Caler E."/>
            <person name="Walenz B."/>
            <person name="Inman J."/>
            <person name="Schobel S."/>
            <person name="Galinsky K."/>
            <person name="Amedeo P."/>
            <person name="Strausberg R."/>
        </authorList>
    </citation>
    <scope>NUCLEOTIDE SEQUENCE</scope>
    <source>
        <strain evidence="16">USDA</strain>
    </source>
</reference>
<dbReference type="InterPro" id="IPR031919">
    <property type="entry name" value="Fucosidase_C"/>
</dbReference>
<dbReference type="FunFam" id="3.20.20.80:FF:000027">
    <property type="entry name" value="Alpha-L-fucosidase"/>
    <property type="match status" value="1"/>
</dbReference>
<evidence type="ECO:0000256" key="13">
    <source>
        <dbReference type="PIRSR" id="PIRSR001092-1"/>
    </source>
</evidence>
<dbReference type="STRING" id="121224.E0W0P0"/>
<keyword evidence="7 12" id="KW-0378">Hydrolase</keyword>
<dbReference type="VEuPathDB" id="VectorBase:PHUM561120"/>
<dbReference type="HOGENOM" id="CLU_002934_1_1_1"/>
<dbReference type="Gene3D" id="2.60.40.1180">
    <property type="entry name" value="Golgi alpha-mannosidase II"/>
    <property type="match status" value="1"/>
</dbReference>
<dbReference type="GeneID" id="8234715"/>
<dbReference type="Gene3D" id="3.20.20.80">
    <property type="entry name" value="Glycosidases"/>
    <property type="match status" value="1"/>
</dbReference>
<dbReference type="Pfam" id="PF01120">
    <property type="entry name" value="Alpha_L_fucos"/>
    <property type="match status" value="1"/>
</dbReference>
<proteinExistence type="inferred from homology"/>
<feature type="site" description="May be important for catalysis" evidence="13">
    <location>
        <position position="266"/>
    </location>
</feature>
<evidence type="ECO:0000256" key="12">
    <source>
        <dbReference type="PIRNR" id="PIRNR001092"/>
    </source>
</evidence>
<dbReference type="SUPFAM" id="SSF51445">
    <property type="entry name" value="(Trans)glycosidases"/>
    <property type="match status" value="1"/>
</dbReference>
<dbReference type="InterPro" id="IPR013780">
    <property type="entry name" value="Glyco_hydro_b"/>
</dbReference>
<evidence type="ECO:0000256" key="2">
    <source>
        <dbReference type="ARBA" id="ARBA00000419"/>
    </source>
</evidence>
<comment type="function">
    <text evidence="3">Alpha-L-fucosidase is responsible for hydrolyzing the alpha-1,6-linked fucose joined to the reducing-end N-acetylglucosamine of the carbohydrate moieties of glycoproteins.</text>
</comment>
<dbReference type="InParanoid" id="E0W0P0"/>
<evidence type="ECO:0000313" key="17">
    <source>
        <dbReference type="EnsemblMetazoa" id="PHUM561120-PA"/>
    </source>
</evidence>
<evidence type="ECO:0000256" key="1">
    <source>
        <dbReference type="ARBA" id="ARBA00000321"/>
    </source>
</evidence>
<dbReference type="Proteomes" id="UP000009046">
    <property type="component" value="Unassembled WGS sequence"/>
</dbReference>
<dbReference type="PROSITE" id="PS00385">
    <property type="entry name" value="ALPHA_L_FUCOSIDASE"/>
    <property type="match status" value="1"/>
</dbReference>
<evidence type="ECO:0000259" key="14">
    <source>
        <dbReference type="Pfam" id="PF01120"/>
    </source>
</evidence>
<evidence type="ECO:0000259" key="15">
    <source>
        <dbReference type="Pfam" id="PF16757"/>
    </source>
</evidence>
<name>E0W0P0_PEDHC</name>
<protein>
    <recommendedName>
        <fullName evidence="10">Putative alpha-L-fucosidase</fullName>
        <ecNumber evidence="5">3.2.1.51</ecNumber>
    </recommendedName>
    <alternativeName>
        <fullName evidence="11">Alpha-L-fucoside fucohydrolase</fullName>
    </alternativeName>
</protein>
<dbReference type="PANTHER" id="PTHR10030">
    <property type="entry name" value="ALPHA-L-FUCOSIDASE"/>
    <property type="match status" value="1"/>
</dbReference>
<dbReference type="InterPro" id="IPR000933">
    <property type="entry name" value="Glyco_hydro_29"/>
</dbReference>
<sequence>MTEEKYEPNWKSLDSRPLPKWYDDAKIGIFIHWGVFSVPSYGGEWFWNSWKNRKVPAYVDFMKKNYPPNFTYQDFAKEFTAEFFDSQKWAELFQEAGARYVVLTSKHHEGFTLWPSKYSFSWNSQDVGPNRNLVKELSDAIRNFTDLKFGLYHSLYEWFNPLYLEDKDNNFTTNGFVRMKTMPELYELVNTFRPEIIWSDGEWEAPDVYWTSKEFLAWLYNDSPVRDTVVTNDRWGQGSLCKHGDFYTCQDRYNPGVLQTHKWENCLTIDSKSWGYRRNAPLSDYMTIEKLLQQLVQTISCGGNFLVNVGPTKEGIITPIYEERLLQIGTWLQINGEAIYYSRPWVVQNDSFSDNVWYTQKDENVYAMVIGWPNRGSVVLKSIKLGYNATAAMLGYGDGNLTMKQINDSVWIKFPEQNKVKSQWVYTIKLLNVYH</sequence>
<dbReference type="InterPro" id="IPR017853">
    <property type="entry name" value="GH"/>
</dbReference>
<reference evidence="17" key="3">
    <citation type="submission" date="2021-02" db="UniProtKB">
        <authorList>
            <consortium name="EnsemblMetazoa"/>
        </authorList>
    </citation>
    <scope>IDENTIFICATION</scope>
    <source>
        <strain evidence="17">USDA</strain>
    </source>
</reference>
<accession>E0W0P0</accession>
<evidence type="ECO:0000256" key="3">
    <source>
        <dbReference type="ARBA" id="ARBA00004071"/>
    </source>
</evidence>
<dbReference type="GO" id="GO:0004560">
    <property type="term" value="F:alpha-L-fucosidase activity"/>
    <property type="evidence" value="ECO:0007669"/>
    <property type="project" value="UniProtKB-EC"/>
</dbReference>
<evidence type="ECO:0000256" key="4">
    <source>
        <dbReference type="ARBA" id="ARBA00007951"/>
    </source>
</evidence>
<dbReference type="PANTHER" id="PTHR10030:SF37">
    <property type="entry name" value="ALPHA-L-FUCOSIDASE-RELATED"/>
    <property type="match status" value="1"/>
</dbReference>
<evidence type="ECO:0000256" key="9">
    <source>
        <dbReference type="ARBA" id="ARBA00023295"/>
    </source>
</evidence>
<dbReference type="GO" id="GO:0016139">
    <property type="term" value="P:glycoside catabolic process"/>
    <property type="evidence" value="ECO:0007669"/>
    <property type="project" value="TreeGrafter"/>
</dbReference>
<dbReference type="OrthoDB" id="6039950at2759"/>
<feature type="domain" description="Alpha-L-fucosidase C-terminal" evidence="15">
    <location>
        <begin position="348"/>
        <end position="430"/>
    </location>
</feature>
<dbReference type="eggNOG" id="KOG3340">
    <property type="taxonomic scope" value="Eukaryota"/>
</dbReference>
<evidence type="ECO:0000256" key="7">
    <source>
        <dbReference type="ARBA" id="ARBA00022801"/>
    </source>
</evidence>
<dbReference type="RefSeq" id="XP_002431934.1">
    <property type="nucleotide sequence ID" value="XM_002431889.1"/>
</dbReference>
<dbReference type="KEGG" id="phu:Phum_PHUM561120"/>
<dbReference type="PRINTS" id="PR00741">
    <property type="entry name" value="GLHYDRLASE29"/>
</dbReference>
<dbReference type="EMBL" id="DS235862">
    <property type="protein sequence ID" value="EEB19196.1"/>
    <property type="molecule type" value="Genomic_DNA"/>
</dbReference>
<dbReference type="GO" id="GO:0005764">
    <property type="term" value="C:lysosome"/>
    <property type="evidence" value="ECO:0007669"/>
    <property type="project" value="TreeGrafter"/>
</dbReference>
<dbReference type="EMBL" id="AAZO01006813">
    <property type="status" value="NOT_ANNOTATED_CDS"/>
    <property type="molecule type" value="Genomic_DNA"/>
</dbReference>
<keyword evidence="6" id="KW-0732">Signal</keyword>
<dbReference type="FunCoup" id="E0W0P0">
    <property type="interactions" value="139"/>
</dbReference>
<keyword evidence="8" id="KW-0325">Glycoprotein</keyword>
<dbReference type="AlphaFoldDB" id="E0W0P0"/>
<keyword evidence="9 12" id="KW-0326">Glycosidase</keyword>
<dbReference type="SMART" id="SM00812">
    <property type="entry name" value="Alpha_L_fucos"/>
    <property type="match status" value="1"/>
</dbReference>
<dbReference type="CTD" id="8234715"/>
<reference evidence="16" key="2">
    <citation type="submission" date="2007-04" db="EMBL/GenBank/DDBJ databases">
        <title>The genome of the human body louse.</title>
        <authorList>
            <consortium name="The Human Body Louse Genome Consortium"/>
            <person name="Kirkness E."/>
            <person name="Walenz B."/>
            <person name="Hass B."/>
            <person name="Bruggner R."/>
            <person name="Strausberg R."/>
        </authorList>
    </citation>
    <scope>NUCLEOTIDE SEQUENCE</scope>
    <source>
        <strain evidence="16">USDA</strain>
    </source>
</reference>
<comment type="catalytic activity">
    <reaction evidence="1">
        <text>a neolactoside IV(2)-alpha-Fuc-nLc4Cer(d18:1(4E)) + H2O = a neolactoside nLc4Cer(d18:1(4E)) + L-fucose</text>
        <dbReference type="Rhea" id="RHEA:48224"/>
        <dbReference type="ChEBI" id="CHEBI:2181"/>
        <dbReference type="ChEBI" id="CHEBI:15377"/>
        <dbReference type="ChEBI" id="CHEBI:17006"/>
        <dbReference type="ChEBI" id="CHEBI:28691"/>
    </reaction>
    <physiologicalReaction direction="left-to-right" evidence="1">
        <dbReference type="Rhea" id="RHEA:48225"/>
    </physiologicalReaction>
</comment>
<organism>
    <name type="scientific">Pediculus humanus subsp. corporis</name>
    <name type="common">Body louse</name>
    <dbReference type="NCBI Taxonomy" id="121224"/>
    <lineage>
        <taxon>Eukaryota</taxon>
        <taxon>Metazoa</taxon>
        <taxon>Ecdysozoa</taxon>
        <taxon>Arthropoda</taxon>
        <taxon>Hexapoda</taxon>
        <taxon>Insecta</taxon>
        <taxon>Pterygota</taxon>
        <taxon>Neoptera</taxon>
        <taxon>Paraneoptera</taxon>
        <taxon>Psocodea</taxon>
        <taxon>Troctomorpha</taxon>
        <taxon>Phthiraptera</taxon>
        <taxon>Anoplura</taxon>
        <taxon>Pediculidae</taxon>
        <taxon>Pediculus</taxon>
    </lineage>
</organism>
<dbReference type="EC" id="3.2.1.51" evidence="5"/>
<dbReference type="EnsemblMetazoa" id="PHUM561120-RA">
    <property type="protein sequence ID" value="PHUM561120-PA"/>
    <property type="gene ID" value="PHUM561120"/>
</dbReference>
<keyword evidence="18" id="KW-1185">Reference proteome</keyword>
<dbReference type="Pfam" id="PF16757">
    <property type="entry name" value="Fucosidase_C"/>
    <property type="match status" value="1"/>
</dbReference>
<dbReference type="PIRSF" id="PIRSF001092">
    <property type="entry name" value="Alpha-L-fucosidase"/>
    <property type="match status" value="1"/>
</dbReference>